<feature type="region of interest" description="Disordered" evidence="1">
    <location>
        <begin position="60"/>
        <end position="80"/>
    </location>
</feature>
<evidence type="ECO:0000313" key="2">
    <source>
        <dbReference type="EMBL" id="PVH38157.1"/>
    </source>
</evidence>
<name>A0A2T8IKG1_9POAL</name>
<organism evidence="2">
    <name type="scientific">Panicum hallii</name>
    <dbReference type="NCBI Taxonomy" id="206008"/>
    <lineage>
        <taxon>Eukaryota</taxon>
        <taxon>Viridiplantae</taxon>
        <taxon>Streptophyta</taxon>
        <taxon>Embryophyta</taxon>
        <taxon>Tracheophyta</taxon>
        <taxon>Spermatophyta</taxon>
        <taxon>Magnoliopsida</taxon>
        <taxon>Liliopsida</taxon>
        <taxon>Poales</taxon>
        <taxon>Poaceae</taxon>
        <taxon>PACMAD clade</taxon>
        <taxon>Panicoideae</taxon>
        <taxon>Panicodae</taxon>
        <taxon>Paniceae</taxon>
        <taxon>Panicinae</taxon>
        <taxon>Panicum</taxon>
        <taxon>Panicum sect. Panicum</taxon>
    </lineage>
</organism>
<reference evidence="2" key="1">
    <citation type="submission" date="2018-04" db="EMBL/GenBank/DDBJ databases">
        <title>WGS assembly of Panicum hallii.</title>
        <authorList>
            <person name="Lovell J."/>
            <person name="Jenkins J."/>
            <person name="Lowry D."/>
            <person name="Mamidi S."/>
            <person name="Sreedasyam A."/>
            <person name="Weng X."/>
            <person name="Barry K."/>
            <person name="Bonette J."/>
            <person name="Campitelli B."/>
            <person name="Daum C."/>
            <person name="Gordon S."/>
            <person name="Gould B."/>
            <person name="Lipzen A."/>
            <person name="Macqueen A."/>
            <person name="Palacio-Mejia J."/>
            <person name="Plott C."/>
            <person name="Shakirov E."/>
            <person name="Shu S."/>
            <person name="Yoshinaga Y."/>
            <person name="Zane M."/>
            <person name="Rokhsar D."/>
            <person name="Grimwood J."/>
            <person name="Schmutz J."/>
            <person name="Juenger T."/>
        </authorList>
    </citation>
    <scope>NUCLEOTIDE SEQUENCE [LARGE SCALE GENOMIC DNA]</scope>
    <source>
        <strain evidence="2">FIL2</strain>
    </source>
</reference>
<evidence type="ECO:0000256" key="1">
    <source>
        <dbReference type="SAM" id="MobiDB-lite"/>
    </source>
</evidence>
<dbReference type="Gramene" id="PVH38157">
    <property type="protein sequence ID" value="PVH38157"/>
    <property type="gene ID" value="PAHAL_5G187800"/>
</dbReference>
<feature type="region of interest" description="Disordered" evidence="1">
    <location>
        <begin position="1"/>
        <end position="45"/>
    </location>
</feature>
<accession>A0A2T8IKG1</accession>
<sequence>MRSTPWRPGDDPGEHLLLDEGNQRSSLTHGKEASKPGSDSTVVLTKPGLYKPRYHIRSPPVLLETAPPPSSQAYPSTLDERPHRRRLLRWQRHGRRRDARLLARRVGLPVAIKNGDWGCPRPPTRRAGLAVTVGDGDWAGRGHRRDARAAADDARPPPRSLVFRIPSSIASDSLPSFLFTDFDFILRCKDSSRSCFLVPLSACLFPCE</sequence>
<dbReference type="Proteomes" id="UP000243499">
    <property type="component" value="Chromosome 5"/>
</dbReference>
<dbReference type="AlphaFoldDB" id="A0A2T8IKG1"/>
<feature type="compositionally biased region" description="Basic and acidic residues" evidence="1">
    <location>
        <begin position="8"/>
        <end position="22"/>
    </location>
</feature>
<protein>
    <submittedName>
        <fullName evidence="2">Uncharacterized protein</fullName>
    </submittedName>
</protein>
<gene>
    <name evidence="2" type="ORF">PAHAL_5G187800</name>
</gene>
<proteinExistence type="predicted"/>
<dbReference type="EMBL" id="CM008050">
    <property type="protein sequence ID" value="PVH38157.1"/>
    <property type="molecule type" value="Genomic_DNA"/>
</dbReference>